<feature type="compositionally biased region" description="Low complexity" evidence="1">
    <location>
        <begin position="73"/>
        <end position="89"/>
    </location>
</feature>
<gene>
    <name evidence="2" type="ORF">Ocin01_02540</name>
</gene>
<sequence length="89" mass="9323">MSLIQPCDYSDPKLTRFKGMCWSDFVNHVANQKMKKTGSCASVTSGSSSEGSQSNQGTGATLKLGADNLLVQTNTTEGTSSTGSGLTKR</sequence>
<organism evidence="2 3">
    <name type="scientific">Orchesella cincta</name>
    <name type="common">Springtail</name>
    <name type="synonym">Podura cincta</name>
    <dbReference type="NCBI Taxonomy" id="48709"/>
    <lineage>
        <taxon>Eukaryota</taxon>
        <taxon>Metazoa</taxon>
        <taxon>Ecdysozoa</taxon>
        <taxon>Arthropoda</taxon>
        <taxon>Hexapoda</taxon>
        <taxon>Collembola</taxon>
        <taxon>Entomobryomorpha</taxon>
        <taxon>Entomobryoidea</taxon>
        <taxon>Orchesellidae</taxon>
        <taxon>Orchesellinae</taxon>
        <taxon>Orchesella</taxon>
    </lineage>
</organism>
<dbReference type="EMBL" id="LJIJ01000054">
    <property type="protein sequence ID" value="ODN04131.1"/>
    <property type="molecule type" value="Genomic_DNA"/>
</dbReference>
<feature type="region of interest" description="Disordered" evidence="1">
    <location>
        <begin position="37"/>
        <end position="89"/>
    </location>
</feature>
<comment type="caution">
    <text evidence="2">The sequence shown here is derived from an EMBL/GenBank/DDBJ whole genome shotgun (WGS) entry which is preliminary data.</text>
</comment>
<name>A0A1D2NFU7_ORCCI</name>
<evidence type="ECO:0000313" key="3">
    <source>
        <dbReference type="Proteomes" id="UP000094527"/>
    </source>
</evidence>
<protein>
    <submittedName>
        <fullName evidence="2">Uncharacterized protein</fullName>
    </submittedName>
</protein>
<accession>A0A1D2NFU7</accession>
<feature type="compositionally biased region" description="Low complexity" evidence="1">
    <location>
        <begin position="37"/>
        <end position="59"/>
    </location>
</feature>
<dbReference type="AlphaFoldDB" id="A0A1D2NFU7"/>
<dbReference type="Proteomes" id="UP000094527">
    <property type="component" value="Unassembled WGS sequence"/>
</dbReference>
<evidence type="ECO:0000256" key="1">
    <source>
        <dbReference type="SAM" id="MobiDB-lite"/>
    </source>
</evidence>
<evidence type="ECO:0000313" key="2">
    <source>
        <dbReference type="EMBL" id="ODN04131.1"/>
    </source>
</evidence>
<reference evidence="2 3" key="1">
    <citation type="journal article" date="2016" name="Genome Biol. Evol.">
        <title>Gene Family Evolution Reflects Adaptation to Soil Environmental Stressors in the Genome of the Collembolan Orchesella cincta.</title>
        <authorList>
            <person name="Faddeeva-Vakhrusheva A."/>
            <person name="Derks M.F."/>
            <person name="Anvar S.Y."/>
            <person name="Agamennone V."/>
            <person name="Suring W."/>
            <person name="Smit S."/>
            <person name="van Straalen N.M."/>
            <person name="Roelofs D."/>
        </authorList>
    </citation>
    <scope>NUCLEOTIDE SEQUENCE [LARGE SCALE GENOMIC DNA]</scope>
    <source>
        <tissue evidence="2">Mixed pool</tissue>
    </source>
</reference>
<keyword evidence="3" id="KW-1185">Reference proteome</keyword>
<proteinExistence type="predicted"/>